<feature type="region of interest" description="Disordered" evidence="2">
    <location>
        <begin position="114"/>
        <end position="184"/>
    </location>
</feature>
<proteinExistence type="predicted"/>
<dbReference type="SUPFAM" id="SSF57701">
    <property type="entry name" value="Zn2/Cys6 DNA-binding domain"/>
    <property type="match status" value="1"/>
</dbReference>
<dbReference type="PANTHER" id="PTHR47431:SF4">
    <property type="entry name" value="ZN(II)2CYS6 TRANSCRIPTION FACTOR (EUROFUNG)"/>
    <property type="match status" value="1"/>
</dbReference>
<dbReference type="CDD" id="cd00067">
    <property type="entry name" value="GAL4"/>
    <property type="match status" value="1"/>
</dbReference>
<keyword evidence="4" id="KW-0238">DNA-binding</keyword>
<protein>
    <submittedName>
        <fullName evidence="4">Zn2/Cys6 DNA-binding protein</fullName>
    </submittedName>
</protein>
<evidence type="ECO:0000256" key="2">
    <source>
        <dbReference type="SAM" id="MobiDB-lite"/>
    </source>
</evidence>
<dbReference type="KEGG" id="glz:GLAREA_08455"/>
<reference evidence="4 5" key="1">
    <citation type="journal article" date="2013" name="BMC Genomics">
        <title>Genomics-driven discovery of the pneumocandin biosynthetic gene cluster in the fungus Glarea lozoyensis.</title>
        <authorList>
            <person name="Chen L."/>
            <person name="Yue Q."/>
            <person name="Zhang X."/>
            <person name="Xiang M."/>
            <person name="Wang C."/>
            <person name="Li S."/>
            <person name="Che Y."/>
            <person name="Ortiz-Lopez F.J."/>
            <person name="Bills G.F."/>
            <person name="Liu X."/>
            <person name="An Z."/>
        </authorList>
    </citation>
    <scope>NUCLEOTIDE SEQUENCE [LARGE SCALE GENOMIC DNA]</scope>
    <source>
        <strain evidence="5">ATCC 20868 / MF5171</strain>
    </source>
</reference>
<dbReference type="EMBL" id="KE145373">
    <property type="protein sequence ID" value="EPE24602.1"/>
    <property type="molecule type" value="Genomic_DNA"/>
</dbReference>
<accession>S3CDK1</accession>
<dbReference type="RefSeq" id="XP_008088690.1">
    <property type="nucleotide sequence ID" value="XM_008090499.1"/>
</dbReference>
<dbReference type="CDD" id="cd12148">
    <property type="entry name" value="fungal_TF_MHR"/>
    <property type="match status" value="1"/>
</dbReference>
<feature type="domain" description="Zn(2)-C6 fungal-type" evidence="3">
    <location>
        <begin position="78"/>
        <end position="108"/>
    </location>
</feature>
<evidence type="ECO:0000256" key="1">
    <source>
        <dbReference type="ARBA" id="ARBA00023242"/>
    </source>
</evidence>
<dbReference type="HOGENOM" id="CLU_015502_0_0_1"/>
<dbReference type="GO" id="GO:0003677">
    <property type="term" value="F:DNA binding"/>
    <property type="evidence" value="ECO:0007669"/>
    <property type="project" value="UniProtKB-KW"/>
</dbReference>
<feature type="compositionally biased region" description="Low complexity" evidence="2">
    <location>
        <begin position="46"/>
        <end position="58"/>
    </location>
</feature>
<dbReference type="PROSITE" id="PS00463">
    <property type="entry name" value="ZN2_CY6_FUNGAL_1"/>
    <property type="match status" value="1"/>
</dbReference>
<dbReference type="GeneID" id="19467503"/>
<dbReference type="InterPro" id="IPR001138">
    <property type="entry name" value="Zn2Cys6_DnaBD"/>
</dbReference>
<dbReference type="OrthoDB" id="2399539at2759"/>
<keyword evidence="5" id="KW-1185">Reference proteome</keyword>
<evidence type="ECO:0000313" key="5">
    <source>
        <dbReference type="Proteomes" id="UP000016922"/>
    </source>
</evidence>
<dbReference type="GO" id="GO:0000981">
    <property type="term" value="F:DNA-binding transcription factor activity, RNA polymerase II-specific"/>
    <property type="evidence" value="ECO:0007669"/>
    <property type="project" value="InterPro"/>
</dbReference>
<feature type="region of interest" description="Disordered" evidence="2">
    <location>
        <begin position="35"/>
        <end position="70"/>
    </location>
</feature>
<dbReference type="Gene3D" id="4.10.240.10">
    <property type="entry name" value="Zn(2)-C6 fungal-type DNA-binding domain"/>
    <property type="match status" value="1"/>
</dbReference>
<dbReference type="Pfam" id="PF00172">
    <property type="entry name" value="Zn_clus"/>
    <property type="match status" value="1"/>
</dbReference>
<dbReference type="PANTHER" id="PTHR47431">
    <property type="entry name" value="ZN(II)2CYS6 TRANSCRIPTION FACTOR (EUROFUNG)-RELATED"/>
    <property type="match status" value="1"/>
</dbReference>
<dbReference type="SMART" id="SM00066">
    <property type="entry name" value="GAL4"/>
    <property type="match status" value="1"/>
</dbReference>
<keyword evidence="1" id="KW-0539">Nucleus</keyword>
<dbReference type="PROSITE" id="PS50048">
    <property type="entry name" value="ZN2_CY6_FUNGAL_2"/>
    <property type="match status" value="1"/>
</dbReference>
<dbReference type="Proteomes" id="UP000016922">
    <property type="component" value="Unassembled WGS sequence"/>
</dbReference>
<dbReference type="InterPro" id="IPR036864">
    <property type="entry name" value="Zn2-C6_fun-type_DNA-bd_sf"/>
</dbReference>
<evidence type="ECO:0000313" key="4">
    <source>
        <dbReference type="EMBL" id="EPE24602.1"/>
    </source>
</evidence>
<feature type="compositionally biased region" description="Polar residues" evidence="2">
    <location>
        <begin position="160"/>
        <end position="177"/>
    </location>
</feature>
<feature type="compositionally biased region" description="Polar residues" evidence="2">
    <location>
        <begin position="35"/>
        <end position="45"/>
    </location>
</feature>
<organism evidence="4 5">
    <name type="scientific">Glarea lozoyensis (strain ATCC 20868 / MF5171)</name>
    <dbReference type="NCBI Taxonomy" id="1116229"/>
    <lineage>
        <taxon>Eukaryota</taxon>
        <taxon>Fungi</taxon>
        <taxon>Dikarya</taxon>
        <taxon>Ascomycota</taxon>
        <taxon>Pezizomycotina</taxon>
        <taxon>Leotiomycetes</taxon>
        <taxon>Helotiales</taxon>
        <taxon>Helotiaceae</taxon>
        <taxon>Glarea</taxon>
    </lineage>
</organism>
<dbReference type="AlphaFoldDB" id="S3CDK1"/>
<feature type="compositionally biased region" description="Polar residues" evidence="2">
    <location>
        <begin position="131"/>
        <end position="145"/>
    </location>
</feature>
<name>S3CDK1_GLAL2</name>
<dbReference type="GO" id="GO:0008270">
    <property type="term" value="F:zinc ion binding"/>
    <property type="evidence" value="ECO:0007669"/>
    <property type="project" value="InterPro"/>
</dbReference>
<gene>
    <name evidence="4" type="ORF">GLAREA_08455</name>
</gene>
<dbReference type="OMA" id="CESGPPE"/>
<sequence length="344" mass="37473">MLSTGGANSETTQLRERAESISMFFDFESPPSLTEFSFDNLTMEDNSPSPQSTTSNSEPPKPATTTGAPRGGIRVSLACIPCRSRHVKCGAELPGCSRCATDDKPCFYAKSRRGMRDRNAPKKSKSSTSSRASPNLEYSTSSGSMSGAGYTLESDPWGSMTGSAPNSISGSLENRSPGNDAARDRPIGTRRLIDLFYTYFYKAHPFVLPRYYLLTRLDSDPASLSHLTTAISYVGTLYDPSIPTTPYRNAALALLDLPSLPSTGFSIQTLLLIALALHCENKMDLARQVLDRAVFLSVELGMNGIEFADLEPDPVLAESWRRTYYGLYTTDIAISGVDQINGFM</sequence>
<evidence type="ECO:0000259" key="3">
    <source>
        <dbReference type="PROSITE" id="PS50048"/>
    </source>
</evidence>